<feature type="compositionally biased region" description="Pro residues" evidence="7">
    <location>
        <begin position="117"/>
        <end position="129"/>
    </location>
</feature>
<dbReference type="GO" id="GO:0008270">
    <property type="term" value="F:zinc ion binding"/>
    <property type="evidence" value="ECO:0007669"/>
    <property type="project" value="UniProtKB-KW"/>
</dbReference>
<feature type="compositionally biased region" description="Basic and acidic residues" evidence="7">
    <location>
        <begin position="377"/>
        <end position="392"/>
    </location>
</feature>
<keyword evidence="5" id="KW-0804">Transcription</keyword>
<dbReference type="Gene3D" id="3.30.40.10">
    <property type="entry name" value="Zinc/RING finger domain, C3HC4 (zinc finger)"/>
    <property type="match status" value="1"/>
</dbReference>
<dbReference type="Proteomes" id="UP001144673">
    <property type="component" value="Chromosome 2"/>
</dbReference>
<dbReference type="RefSeq" id="XP_056049513.1">
    <property type="nucleotide sequence ID" value="XM_056195933.1"/>
</dbReference>
<name>A0A9W8UHW5_AKAMU</name>
<dbReference type="KEGG" id="amus:LMH87_004675"/>
<keyword evidence="3" id="KW-0808">Transferase</keyword>
<reference evidence="9" key="1">
    <citation type="journal article" date="2023" name="Access Microbiol">
        <title>De-novo genome assembly for Akanthomyces muscarius, a biocontrol agent of insect agricultural pests.</title>
        <authorList>
            <person name="Erdos Z."/>
            <person name="Studholme D.J."/>
            <person name="Raymond B."/>
            <person name="Sharma M."/>
        </authorList>
    </citation>
    <scope>NUCLEOTIDE SEQUENCE</scope>
    <source>
        <strain evidence="9">Ve6</strain>
    </source>
</reference>
<evidence type="ECO:0000256" key="7">
    <source>
        <dbReference type="SAM" id="MobiDB-lite"/>
    </source>
</evidence>
<evidence type="ECO:0000313" key="9">
    <source>
        <dbReference type="EMBL" id="KAJ4145843.1"/>
    </source>
</evidence>
<keyword evidence="10" id="KW-1185">Reference proteome</keyword>
<sequence length="404" mass="44724">MAASLEISDEDHGPAMIATAAASAMTSPDDPDGPDCCAICLEPVTAPCEVVPCGHVVFDLPCVLGWLALHPSCPLCKTPVVRLLHGASGELGRPYSEFHDPATGARRPPSRTTGLPTPAPTPPPPPPPHPIHRPAAAREEGEPRAVAVRRDVYRRNRFSMHVGSNPVSRYRELTAAMFQHDEQLVSRARMFIRRELRVFTFLTANRAPRPTPPSGHFAAAAAAPPQLRRRAPSTEFLLEFIVSMLKSVEMMGNRGAAQDTLADYLGREFARLFLHELRSWLRSPYASLAEWDRAVQYPPLVLPLQGGGGVEEARPTRQATSPPTQLQEASSQPRVSLAPPRITRPRSQARTLPDNYRPAGRYAQRRPQLSRPPVRSRASESDDLQHLRRDVDQWIQSRTQGQRR</sequence>
<evidence type="ECO:0000256" key="5">
    <source>
        <dbReference type="ARBA" id="ARBA00023163"/>
    </source>
</evidence>
<gene>
    <name evidence="9" type="ORF">LMH87_004675</name>
</gene>
<keyword evidence="6" id="KW-0479">Metal-binding</keyword>
<dbReference type="GO" id="GO:0061630">
    <property type="term" value="F:ubiquitin protein ligase activity"/>
    <property type="evidence" value="ECO:0007669"/>
    <property type="project" value="UniProtKB-EC"/>
</dbReference>
<dbReference type="SUPFAM" id="SSF57850">
    <property type="entry name" value="RING/U-box"/>
    <property type="match status" value="1"/>
</dbReference>
<dbReference type="SMART" id="SM00184">
    <property type="entry name" value="RING"/>
    <property type="match status" value="1"/>
</dbReference>
<dbReference type="AlphaFoldDB" id="A0A9W8UHW5"/>
<feature type="domain" description="RING-type" evidence="8">
    <location>
        <begin position="37"/>
        <end position="77"/>
    </location>
</feature>
<evidence type="ECO:0000256" key="2">
    <source>
        <dbReference type="ARBA" id="ARBA00012483"/>
    </source>
</evidence>
<dbReference type="GO" id="GO:0006513">
    <property type="term" value="P:protein monoubiquitination"/>
    <property type="evidence" value="ECO:0007669"/>
    <property type="project" value="TreeGrafter"/>
</dbReference>
<dbReference type="EC" id="2.3.2.27" evidence="2"/>
<dbReference type="PANTHER" id="PTHR46077">
    <property type="entry name" value="E3 UBIQUITIN-PROTEIN LIGASE TOPORS"/>
    <property type="match status" value="1"/>
</dbReference>
<dbReference type="InterPro" id="IPR013083">
    <property type="entry name" value="Znf_RING/FYVE/PHD"/>
</dbReference>
<evidence type="ECO:0000256" key="6">
    <source>
        <dbReference type="PROSITE-ProRule" id="PRU00175"/>
    </source>
</evidence>
<feature type="region of interest" description="Disordered" evidence="7">
    <location>
        <begin position="92"/>
        <end position="143"/>
    </location>
</feature>
<dbReference type="EMBL" id="JAJHUN010000011">
    <property type="protein sequence ID" value="KAJ4145843.1"/>
    <property type="molecule type" value="Genomic_DNA"/>
</dbReference>
<feature type="compositionally biased region" description="Polar residues" evidence="7">
    <location>
        <begin position="394"/>
        <end position="404"/>
    </location>
</feature>
<dbReference type="InterPro" id="IPR001841">
    <property type="entry name" value="Znf_RING"/>
</dbReference>
<evidence type="ECO:0000256" key="1">
    <source>
        <dbReference type="ARBA" id="ARBA00000900"/>
    </source>
</evidence>
<comment type="caution">
    <text evidence="9">The sequence shown here is derived from an EMBL/GenBank/DDBJ whole genome shotgun (WGS) entry which is preliminary data.</text>
</comment>
<feature type="compositionally biased region" description="Polar residues" evidence="7">
    <location>
        <begin position="317"/>
        <end position="334"/>
    </location>
</feature>
<evidence type="ECO:0000256" key="4">
    <source>
        <dbReference type="ARBA" id="ARBA00023015"/>
    </source>
</evidence>
<dbReference type="GO" id="GO:0000209">
    <property type="term" value="P:protein polyubiquitination"/>
    <property type="evidence" value="ECO:0007669"/>
    <property type="project" value="TreeGrafter"/>
</dbReference>
<evidence type="ECO:0000256" key="3">
    <source>
        <dbReference type="ARBA" id="ARBA00022679"/>
    </source>
</evidence>
<keyword evidence="6" id="KW-0863">Zinc-finger</keyword>
<keyword evidence="6" id="KW-0862">Zinc</keyword>
<dbReference type="PROSITE" id="PS50089">
    <property type="entry name" value="ZF_RING_2"/>
    <property type="match status" value="1"/>
</dbReference>
<keyword evidence="4" id="KW-0805">Transcription regulation</keyword>
<organism evidence="9 10">
    <name type="scientific">Akanthomyces muscarius</name>
    <name type="common">Entomopathogenic fungus</name>
    <name type="synonym">Lecanicillium muscarium</name>
    <dbReference type="NCBI Taxonomy" id="2231603"/>
    <lineage>
        <taxon>Eukaryota</taxon>
        <taxon>Fungi</taxon>
        <taxon>Dikarya</taxon>
        <taxon>Ascomycota</taxon>
        <taxon>Pezizomycotina</taxon>
        <taxon>Sordariomycetes</taxon>
        <taxon>Hypocreomycetidae</taxon>
        <taxon>Hypocreales</taxon>
        <taxon>Cordycipitaceae</taxon>
        <taxon>Akanthomyces</taxon>
    </lineage>
</organism>
<evidence type="ECO:0000259" key="8">
    <source>
        <dbReference type="PROSITE" id="PS50089"/>
    </source>
</evidence>
<comment type="catalytic activity">
    <reaction evidence="1">
        <text>S-ubiquitinyl-[E2 ubiquitin-conjugating enzyme]-L-cysteine + [acceptor protein]-L-lysine = [E2 ubiquitin-conjugating enzyme]-L-cysteine + N(6)-ubiquitinyl-[acceptor protein]-L-lysine.</text>
        <dbReference type="EC" id="2.3.2.27"/>
    </reaction>
</comment>
<accession>A0A9W8UHW5</accession>
<proteinExistence type="predicted"/>
<dbReference type="PANTHER" id="PTHR46077:SF1">
    <property type="entry name" value="TOP1 BINDING ARGININE_SERINE RICH PROTEIN, E3 UBIQUITIN LIGASE"/>
    <property type="match status" value="1"/>
</dbReference>
<dbReference type="GeneID" id="80891834"/>
<protein>
    <recommendedName>
        <fullName evidence="2">RING-type E3 ubiquitin transferase</fullName>
        <ecNumber evidence="2">2.3.2.27</ecNumber>
    </recommendedName>
</protein>
<dbReference type="Pfam" id="PF13639">
    <property type="entry name" value="zf-RING_2"/>
    <property type="match status" value="1"/>
</dbReference>
<evidence type="ECO:0000313" key="10">
    <source>
        <dbReference type="Proteomes" id="UP001144673"/>
    </source>
</evidence>
<feature type="region of interest" description="Disordered" evidence="7">
    <location>
        <begin position="305"/>
        <end position="404"/>
    </location>
</feature>